<evidence type="ECO:0000256" key="1">
    <source>
        <dbReference type="SAM" id="MobiDB-lite"/>
    </source>
</evidence>
<comment type="caution">
    <text evidence="2">The sequence shown here is derived from an EMBL/GenBank/DDBJ whole genome shotgun (WGS) entry which is preliminary data.</text>
</comment>
<gene>
    <name evidence="2" type="ORF">PACLA_8A024897</name>
</gene>
<keyword evidence="3" id="KW-1185">Reference proteome</keyword>
<proteinExistence type="predicted"/>
<feature type="region of interest" description="Disordered" evidence="1">
    <location>
        <begin position="45"/>
        <end position="79"/>
    </location>
</feature>
<dbReference type="AlphaFoldDB" id="A0A6S7JPT1"/>
<sequence length="91" mass="10620">FSNLVDEASQDSIQHSLYDKRSEKVCESRHSPGVNVQHCNTGEKSQCQIERNQRTSDEGETSKPQSPQRTKMQLVWKKKKMSMKRHKILVY</sequence>
<feature type="compositionally biased region" description="Polar residues" evidence="1">
    <location>
        <begin position="62"/>
        <end position="71"/>
    </location>
</feature>
<evidence type="ECO:0000313" key="3">
    <source>
        <dbReference type="Proteomes" id="UP001152795"/>
    </source>
</evidence>
<protein>
    <submittedName>
        <fullName evidence="2">Uncharacterized protein</fullName>
    </submittedName>
</protein>
<evidence type="ECO:0000313" key="2">
    <source>
        <dbReference type="EMBL" id="CAB4012648.1"/>
    </source>
</evidence>
<reference evidence="2" key="1">
    <citation type="submission" date="2020-04" db="EMBL/GenBank/DDBJ databases">
        <authorList>
            <person name="Alioto T."/>
            <person name="Alioto T."/>
            <person name="Gomez Garrido J."/>
        </authorList>
    </citation>
    <scope>NUCLEOTIDE SEQUENCE</scope>
    <source>
        <strain evidence="2">A484AB</strain>
    </source>
</reference>
<feature type="compositionally biased region" description="Basic and acidic residues" evidence="1">
    <location>
        <begin position="51"/>
        <end position="61"/>
    </location>
</feature>
<dbReference type="Proteomes" id="UP001152795">
    <property type="component" value="Unassembled WGS sequence"/>
</dbReference>
<accession>A0A6S7JPT1</accession>
<name>A0A6S7JPT1_PARCT</name>
<dbReference type="EMBL" id="CACRXK020007587">
    <property type="protein sequence ID" value="CAB4012648.1"/>
    <property type="molecule type" value="Genomic_DNA"/>
</dbReference>
<feature type="non-terminal residue" evidence="2">
    <location>
        <position position="1"/>
    </location>
</feature>
<organism evidence="2 3">
    <name type="scientific">Paramuricea clavata</name>
    <name type="common">Red gorgonian</name>
    <name type="synonym">Violescent sea-whip</name>
    <dbReference type="NCBI Taxonomy" id="317549"/>
    <lineage>
        <taxon>Eukaryota</taxon>
        <taxon>Metazoa</taxon>
        <taxon>Cnidaria</taxon>
        <taxon>Anthozoa</taxon>
        <taxon>Octocorallia</taxon>
        <taxon>Malacalcyonacea</taxon>
        <taxon>Plexauridae</taxon>
        <taxon>Paramuricea</taxon>
    </lineage>
</organism>